<name>A0A9P5YNU2_9AGAR</name>
<dbReference type="AlphaFoldDB" id="A0A9P5YNU2"/>
<proteinExistence type="predicted"/>
<keyword evidence="2" id="KW-1185">Reference proteome</keyword>
<dbReference type="Gene3D" id="3.30.710.10">
    <property type="entry name" value="Potassium Channel Kv1.1, Chain A"/>
    <property type="match status" value="1"/>
</dbReference>
<dbReference type="OrthoDB" id="3184970at2759"/>
<dbReference type="Proteomes" id="UP000807469">
    <property type="component" value="Unassembled WGS sequence"/>
</dbReference>
<dbReference type="EMBL" id="MU155518">
    <property type="protein sequence ID" value="KAF9472587.1"/>
    <property type="molecule type" value="Genomic_DNA"/>
</dbReference>
<gene>
    <name evidence="1" type="ORF">BDN70DRAFT_886834</name>
</gene>
<dbReference type="InterPro" id="IPR011333">
    <property type="entry name" value="SKP1/BTB/POZ_sf"/>
</dbReference>
<evidence type="ECO:0008006" key="3">
    <source>
        <dbReference type="Google" id="ProtNLM"/>
    </source>
</evidence>
<evidence type="ECO:0000313" key="2">
    <source>
        <dbReference type="Proteomes" id="UP000807469"/>
    </source>
</evidence>
<reference evidence="1" key="1">
    <citation type="submission" date="2020-11" db="EMBL/GenBank/DDBJ databases">
        <authorList>
            <consortium name="DOE Joint Genome Institute"/>
            <person name="Ahrendt S."/>
            <person name="Riley R."/>
            <person name="Andreopoulos W."/>
            <person name="Labutti K."/>
            <person name="Pangilinan J."/>
            <person name="Ruiz-Duenas F.J."/>
            <person name="Barrasa J.M."/>
            <person name="Sanchez-Garcia M."/>
            <person name="Camarero S."/>
            <person name="Miyauchi S."/>
            <person name="Serrano A."/>
            <person name="Linde D."/>
            <person name="Babiker R."/>
            <person name="Drula E."/>
            <person name="Ayuso-Fernandez I."/>
            <person name="Pacheco R."/>
            <person name="Padilla G."/>
            <person name="Ferreira P."/>
            <person name="Barriuso J."/>
            <person name="Kellner H."/>
            <person name="Castanera R."/>
            <person name="Alfaro M."/>
            <person name="Ramirez L."/>
            <person name="Pisabarro A.G."/>
            <person name="Kuo A."/>
            <person name="Tritt A."/>
            <person name="Lipzen A."/>
            <person name="He G."/>
            <person name="Yan M."/>
            <person name="Ng V."/>
            <person name="Cullen D."/>
            <person name="Martin F."/>
            <person name="Rosso M.-N."/>
            <person name="Henrissat B."/>
            <person name="Hibbett D."/>
            <person name="Martinez A.T."/>
            <person name="Grigoriev I.V."/>
        </authorList>
    </citation>
    <scope>NUCLEOTIDE SEQUENCE</scope>
    <source>
        <strain evidence="1">CIRM-BRFM 674</strain>
    </source>
</reference>
<protein>
    <recommendedName>
        <fullName evidence="3">BTB domain-containing protein</fullName>
    </recommendedName>
</protein>
<organism evidence="1 2">
    <name type="scientific">Pholiota conissans</name>
    <dbReference type="NCBI Taxonomy" id="109636"/>
    <lineage>
        <taxon>Eukaryota</taxon>
        <taxon>Fungi</taxon>
        <taxon>Dikarya</taxon>
        <taxon>Basidiomycota</taxon>
        <taxon>Agaricomycotina</taxon>
        <taxon>Agaricomycetes</taxon>
        <taxon>Agaricomycetidae</taxon>
        <taxon>Agaricales</taxon>
        <taxon>Agaricineae</taxon>
        <taxon>Strophariaceae</taxon>
        <taxon>Pholiota</taxon>
    </lineage>
</organism>
<evidence type="ECO:0000313" key="1">
    <source>
        <dbReference type="EMBL" id="KAF9472587.1"/>
    </source>
</evidence>
<comment type="caution">
    <text evidence="1">The sequence shown here is derived from an EMBL/GenBank/DDBJ whole genome shotgun (WGS) entry which is preliminary data.</text>
</comment>
<dbReference type="SUPFAM" id="SSF54695">
    <property type="entry name" value="POZ domain"/>
    <property type="match status" value="1"/>
</dbReference>
<sequence length="279" mass="31147">MDPLPAHAEIQTQSSPTCPSEDCALLVDIVLQSSDGVIFGAHMKNLAEFSEAFPRKDSVVVDEDVPILEESADVLKLMLQFMHHAPHPSLRNVPFTLLSSLAEAVEKYTIFSAIELCKVHMSFRAQEHPIDVLVYALRHNYPEIANETAALSLSPNHTEFMSKAIAAGLRDSDKLRWFCYRNIWDNARRAGLKRRPSHPKKTGQAKPSKCELWEPFIDNVLHAVARENGCEVDEFVAIINKDALAMKSCSSCMSGVYTWEMEVVGGFDTGIPLFCDVEI</sequence>
<accession>A0A9P5YNU2</accession>